<dbReference type="AlphaFoldDB" id="H0EG03"/>
<keyword evidence="2" id="KW-1185">Reference proteome</keyword>
<evidence type="ECO:0000313" key="2">
    <source>
        <dbReference type="Proteomes" id="UP000005446"/>
    </source>
</evidence>
<comment type="caution">
    <text evidence="1">The sequence shown here is derived from an EMBL/GenBank/DDBJ whole genome shotgun (WGS) entry which is preliminary data.</text>
</comment>
<name>H0EG03_GLAL7</name>
<proteinExistence type="predicted"/>
<reference evidence="1 2" key="1">
    <citation type="journal article" date="2012" name="Eukaryot. Cell">
        <title>Genome sequence of the fungus Glarea lozoyensis: the first genome sequence of a species from the Helotiaceae family.</title>
        <authorList>
            <person name="Youssar L."/>
            <person name="Gruening B.A."/>
            <person name="Erxleben A."/>
            <person name="Guenther S."/>
            <person name="Huettel W."/>
        </authorList>
    </citation>
    <scope>NUCLEOTIDE SEQUENCE [LARGE SCALE GENOMIC DNA]</scope>
    <source>
        <strain evidence="2">ATCC 74030 / MF5533</strain>
    </source>
</reference>
<evidence type="ECO:0000313" key="1">
    <source>
        <dbReference type="EMBL" id="EHL02617.1"/>
    </source>
</evidence>
<gene>
    <name evidence="1" type="ORF">M7I_1411</name>
</gene>
<dbReference type="EMBL" id="AGUE01000021">
    <property type="protein sequence ID" value="EHL02617.1"/>
    <property type="molecule type" value="Genomic_DNA"/>
</dbReference>
<dbReference type="HOGENOM" id="CLU_3014340_0_0_1"/>
<dbReference type="InParanoid" id="H0EG03"/>
<dbReference type="Proteomes" id="UP000005446">
    <property type="component" value="Unassembled WGS sequence"/>
</dbReference>
<sequence length="56" mass="6402">MIFNFQNCPWIAEAAPSPRKSYEKKVERKQIPDLCLSILTTLTSTPQTYPVKPLHA</sequence>
<protein>
    <submittedName>
        <fullName evidence="1">Uncharacterized protein</fullName>
    </submittedName>
</protein>
<accession>H0EG03</accession>
<organism evidence="1 2">
    <name type="scientific">Glarea lozoyensis (strain ATCC 74030 / MF5533)</name>
    <dbReference type="NCBI Taxonomy" id="1104152"/>
    <lineage>
        <taxon>Eukaryota</taxon>
        <taxon>Fungi</taxon>
        <taxon>Dikarya</taxon>
        <taxon>Ascomycota</taxon>
        <taxon>Pezizomycotina</taxon>
        <taxon>Leotiomycetes</taxon>
        <taxon>Helotiales</taxon>
        <taxon>Helotiaceae</taxon>
        <taxon>Glarea</taxon>
    </lineage>
</organism>